<dbReference type="KEGG" id="vg:29061619"/>
<organism evidence="1 2">
    <name type="scientific">Erwinia phage vB_EamM_EarlPhillipIV</name>
    <dbReference type="NCBI Taxonomy" id="1883372"/>
    <lineage>
        <taxon>Viruses</taxon>
        <taxon>Duplodnaviria</taxon>
        <taxon>Heunggongvirae</taxon>
        <taxon>Uroviricota</taxon>
        <taxon>Caudoviricetes</taxon>
        <taxon>Chimalliviridae</taxon>
        <taxon>Derbicusvirus</taxon>
        <taxon>Derbicusvirus derbicus</taxon>
    </lineage>
</organism>
<dbReference type="Proteomes" id="UP000201594">
    <property type="component" value="Segment"/>
</dbReference>
<dbReference type="EMBL" id="KX397367">
    <property type="protein sequence ID" value="ANZ48865.1"/>
    <property type="molecule type" value="Genomic_DNA"/>
</dbReference>
<proteinExistence type="predicted"/>
<sequence>MKLILTLEDIIPRKNVTETVDFMLKEGMREPVAHALIFILAQTFVSNLTVNAQVGEGEFAMFTAPPITCGRLAVIIKRMFPNDSIIPIKMWGTGWGDFQPSYFNYDRLVTILGAMDMLYRKDVIIGQVIKGPSDTLITVERPFSL</sequence>
<protein>
    <submittedName>
        <fullName evidence="1">Uncharacterized protein</fullName>
    </submittedName>
</protein>
<evidence type="ECO:0000313" key="1">
    <source>
        <dbReference type="EMBL" id="ANZ48865.1"/>
    </source>
</evidence>
<dbReference type="OrthoDB" id="18729at10239"/>
<name>A0A1B2ICC3_9CAUD</name>
<dbReference type="GeneID" id="29061619"/>
<evidence type="ECO:0000313" key="2">
    <source>
        <dbReference type="Proteomes" id="UP000201594"/>
    </source>
</evidence>
<accession>A0A1B2ICC3</accession>
<dbReference type="RefSeq" id="YP_009278327.1">
    <property type="nucleotide sequence ID" value="NC_031007.1"/>
</dbReference>
<gene>
    <name evidence="1" type="ORF">EARLPHILLIPIV_15</name>
</gene>
<reference evidence="1 2" key="1">
    <citation type="submission" date="2016-06" db="EMBL/GenBank/DDBJ databases">
        <authorList>
            <person name="Kjaerup R.B."/>
            <person name="Dalgaard T.S."/>
            <person name="Juul-Madsen H.R."/>
        </authorList>
    </citation>
    <scope>NUCLEOTIDE SEQUENCE [LARGE SCALE GENOMIC DNA]</scope>
</reference>